<accession>A0A5J4WZF8</accession>
<dbReference type="Proteomes" id="UP000324800">
    <property type="component" value="Unassembled WGS sequence"/>
</dbReference>
<evidence type="ECO:0000313" key="2">
    <source>
        <dbReference type="Proteomes" id="UP000324800"/>
    </source>
</evidence>
<dbReference type="EMBL" id="SNRW01000721">
    <property type="protein sequence ID" value="KAA6399589.1"/>
    <property type="molecule type" value="Genomic_DNA"/>
</dbReference>
<evidence type="ECO:0000313" key="1">
    <source>
        <dbReference type="EMBL" id="KAA6399589.1"/>
    </source>
</evidence>
<proteinExistence type="predicted"/>
<dbReference type="AlphaFoldDB" id="A0A5J4WZF8"/>
<reference evidence="1 2" key="1">
    <citation type="submission" date="2019-03" db="EMBL/GenBank/DDBJ databases">
        <title>Single cell metagenomics reveals metabolic interactions within the superorganism composed of flagellate Streblomastix strix and complex community of Bacteroidetes bacteria on its surface.</title>
        <authorList>
            <person name="Treitli S.C."/>
            <person name="Kolisko M."/>
            <person name="Husnik F."/>
            <person name="Keeling P."/>
            <person name="Hampl V."/>
        </authorList>
    </citation>
    <scope>NUCLEOTIDE SEQUENCE [LARGE SCALE GENOMIC DNA]</scope>
    <source>
        <strain evidence="1">ST1C</strain>
    </source>
</reference>
<gene>
    <name evidence="1" type="ORF">EZS28_004887</name>
</gene>
<protein>
    <submittedName>
        <fullName evidence="1">Uncharacterized protein</fullName>
    </submittedName>
</protein>
<name>A0A5J4WZF8_9EUKA</name>
<sequence length="91" mass="10790">MLQAMKFEGMTIDERNAEFYSKMKVLVKRIVDKDFKQAGKPSSDTLIHPQKLDLNNKIGILMKMIKLMQEEQSQVVMRTSREPMNKKFYKY</sequence>
<organism evidence="1 2">
    <name type="scientific">Streblomastix strix</name>
    <dbReference type="NCBI Taxonomy" id="222440"/>
    <lineage>
        <taxon>Eukaryota</taxon>
        <taxon>Metamonada</taxon>
        <taxon>Preaxostyla</taxon>
        <taxon>Oxymonadida</taxon>
        <taxon>Streblomastigidae</taxon>
        <taxon>Streblomastix</taxon>
    </lineage>
</organism>
<comment type="caution">
    <text evidence="1">The sequence shown here is derived from an EMBL/GenBank/DDBJ whole genome shotgun (WGS) entry which is preliminary data.</text>
</comment>